<keyword evidence="3" id="KW-1185">Reference proteome</keyword>
<accession>A0ABQ8DCZ6</accession>
<evidence type="ECO:0000313" key="2">
    <source>
        <dbReference type="EMBL" id="KAH0926301.1"/>
    </source>
</evidence>
<feature type="compositionally biased region" description="Basic and acidic residues" evidence="1">
    <location>
        <begin position="1"/>
        <end position="10"/>
    </location>
</feature>
<comment type="caution">
    <text evidence="2">The sequence shown here is derived from an EMBL/GenBank/DDBJ whole genome shotgun (WGS) entry which is preliminary data.</text>
</comment>
<organism evidence="2 3">
    <name type="scientific">Brassica napus</name>
    <name type="common">Rape</name>
    <dbReference type="NCBI Taxonomy" id="3708"/>
    <lineage>
        <taxon>Eukaryota</taxon>
        <taxon>Viridiplantae</taxon>
        <taxon>Streptophyta</taxon>
        <taxon>Embryophyta</taxon>
        <taxon>Tracheophyta</taxon>
        <taxon>Spermatophyta</taxon>
        <taxon>Magnoliopsida</taxon>
        <taxon>eudicotyledons</taxon>
        <taxon>Gunneridae</taxon>
        <taxon>Pentapetalae</taxon>
        <taxon>rosids</taxon>
        <taxon>malvids</taxon>
        <taxon>Brassicales</taxon>
        <taxon>Brassicaceae</taxon>
        <taxon>Brassiceae</taxon>
        <taxon>Brassica</taxon>
    </lineage>
</organism>
<evidence type="ECO:0008006" key="4">
    <source>
        <dbReference type="Google" id="ProtNLM"/>
    </source>
</evidence>
<name>A0ABQ8DCZ6_BRANA</name>
<proteinExistence type="predicted"/>
<feature type="non-terminal residue" evidence="2">
    <location>
        <position position="60"/>
    </location>
</feature>
<reference evidence="2 3" key="1">
    <citation type="submission" date="2021-05" db="EMBL/GenBank/DDBJ databases">
        <title>Genome Assembly of Synthetic Allotetraploid Brassica napus Reveals Homoeologous Exchanges between Subgenomes.</title>
        <authorList>
            <person name="Davis J.T."/>
        </authorList>
    </citation>
    <scope>NUCLEOTIDE SEQUENCE [LARGE SCALE GENOMIC DNA]</scope>
    <source>
        <strain evidence="3">cv. Da-Ae</strain>
        <tissue evidence="2">Seedling</tissue>
    </source>
</reference>
<gene>
    <name evidence="2" type="ORF">HID58_018557</name>
</gene>
<protein>
    <recommendedName>
        <fullName evidence="4">FHA domain-containing protein</fullName>
    </recommendedName>
</protein>
<evidence type="ECO:0000313" key="3">
    <source>
        <dbReference type="Proteomes" id="UP000824890"/>
    </source>
</evidence>
<dbReference type="EMBL" id="JAGKQM010000005">
    <property type="protein sequence ID" value="KAH0926301.1"/>
    <property type="molecule type" value="Genomic_DNA"/>
</dbReference>
<sequence length="60" mass="7018">MFVGEGDAKVELNPQQDLPDSSRQHARIINWRYFEDRLISPDIEVIKLQGVLRRRPATQN</sequence>
<dbReference type="Proteomes" id="UP000824890">
    <property type="component" value="Unassembled WGS sequence"/>
</dbReference>
<feature type="region of interest" description="Disordered" evidence="1">
    <location>
        <begin position="1"/>
        <end position="21"/>
    </location>
</feature>
<evidence type="ECO:0000256" key="1">
    <source>
        <dbReference type="SAM" id="MobiDB-lite"/>
    </source>
</evidence>